<dbReference type="InterPro" id="IPR000014">
    <property type="entry name" value="PAS"/>
</dbReference>
<evidence type="ECO:0000256" key="1">
    <source>
        <dbReference type="ARBA" id="ARBA00004370"/>
    </source>
</evidence>
<evidence type="ECO:0000256" key="7">
    <source>
        <dbReference type="RuleBase" id="RU000405"/>
    </source>
</evidence>
<dbReference type="InterPro" id="IPR035965">
    <property type="entry name" value="PAS-like_dom_sf"/>
</dbReference>
<dbReference type="Pfam" id="PF13426">
    <property type="entry name" value="PAS_9"/>
    <property type="match status" value="1"/>
</dbReference>
<feature type="transmembrane region" description="Helical" evidence="8">
    <location>
        <begin position="58"/>
        <end position="81"/>
    </location>
</feature>
<evidence type="ECO:0000256" key="4">
    <source>
        <dbReference type="ARBA" id="ARBA00022989"/>
    </source>
</evidence>
<feature type="domain" description="PAS" evidence="9">
    <location>
        <begin position="854"/>
        <end position="927"/>
    </location>
</feature>
<dbReference type="VEuPathDB" id="AmoebaDB:NAEGRDRAFT_71755"/>
<dbReference type="PROSITE" id="PS50125">
    <property type="entry name" value="GUANYLATE_CYCLASE_2"/>
    <property type="match status" value="1"/>
</dbReference>
<dbReference type="EMBL" id="GG738892">
    <property type="protein sequence ID" value="EFC40474.1"/>
    <property type="molecule type" value="Genomic_DNA"/>
</dbReference>
<dbReference type="Pfam" id="PF25474">
    <property type="entry name" value="TPR_TmcB"/>
    <property type="match status" value="1"/>
</dbReference>
<dbReference type="SMART" id="SM00091">
    <property type="entry name" value="PAS"/>
    <property type="match status" value="1"/>
</dbReference>
<dbReference type="InterPro" id="IPR029787">
    <property type="entry name" value="Nucleotide_cyclase"/>
</dbReference>
<dbReference type="InterPro" id="IPR050401">
    <property type="entry name" value="Cyclic_nucleotide_synthase"/>
</dbReference>
<keyword evidence="4 8" id="KW-1133">Transmembrane helix</keyword>
<accession>D2VRZ2</accession>
<dbReference type="GO" id="GO:0004016">
    <property type="term" value="F:adenylate cyclase activity"/>
    <property type="evidence" value="ECO:0007669"/>
    <property type="project" value="TreeGrafter"/>
</dbReference>
<evidence type="ECO:0000256" key="8">
    <source>
        <dbReference type="SAM" id="Phobius"/>
    </source>
</evidence>
<evidence type="ECO:0000256" key="2">
    <source>
        <dbReference type="ARBA" id="ARBA00022692"/>
    </source>
</evidence>
<dbReference type="Gene3D" id="3.30.450.20">
    <property type="entry name" value="PAS domain"/>
    <property type="match status" value="1"/>
</dbReference>
<dbReference type="GO" id="GO:0001653">
    <property type="term" value="F:peptide receptor activity"/>
    <property type="evidence" value="ECO:0007669"/>
    <property type="project" value="TreeGrafter"/>
</dbReference>
<keyword evidence="6 7" id="KW-0456">Lyase</keyword>
<evidence type="ECO:0000256" key="3">
    <source>
        <dbReference type="ARBA" id="ARBA00022741"/>
    </source>
</evidence>
<dbReference type="NCBIfam" id="TIGR00229">
    <property type="entry name" value="sensory_box"/>
    <property type="match status" value="1"/>
</dbReference>
<dbReference type="PROSITE" id="PS00452">
    <property type="entry name" value="GUANYLATE_CYCLASE_1"/>
    <property type="match status" value="1"/>
</dbReference>
<dbReference type="PANTHER" id="PTHR11920:SF335">
    <property type="entry name" value="GUANYLATE CYCLASE"/>
    <property type="match status" value="1"/>
</dbReference>
<comment type="similarity">
    <text evidence="7">Belongs to the adenylyl cyclase class-4/guanylyl cyclase family.</text>
</comment>
<dbReference type="Gene3D" id="3.30.70.1230">
    <property type="entry name" value="Nucleotide cyclase"/>
    <property type="match status" value="1"/>
</dbReference>
<gene>
    <name evidence="11" type="ORF">NAEGRDRAFT_71755</name>
</gene>
<dbReference type="GeneID" id="8854440"/>
<dbReference type="GO" id="GO:0000166">
    <property type="term" value="F:nucleotide binding"/>
    <property type="evidence" value="ECO:0007669"/>
    <property type="project" value="UniProtKB-KW"/>
</dbReference>
<evidence type="ECO:0000313" key="11">
    <source>
        <dbReference type="EMBL" id="EFC40474.1"/>
    </source>
</evidence>
<dbReference type="GO" id="GO:0005886">
    <property type="term" value="C:plasma membrane"/>
    <property type="evidence" value="ECO:0007669"/>
    <property type="project" value="TreeGrafter"/>
</dbReference>
<keyword evidence="12" id="KW-1185">Reference proteome</keyword>
<keyword evidence="5 8" id="KW-0472">Membrane</keyword>
<dbReference type="Proteomes" id="UP000006671">
    <property type="component" value="Unassembled WGS sequence"/>
</dbReference>
<dbReference type="InParanoid" id="D2VRZ2"/>
<dbReference type="Pfam" id="PF00211">
    <property type="entry name" value="Guanylate_cyc"/>
    <property type="match status" value="1"/>
</dbReference>
<keyword evidence="3" id="KW-0547">Nucleotide-binding</keyword>
<name>D2VRZ2_NAEGR</name>
<dbReference type="PROSITE" id="PS50112">
    <property type="entry name" value="PAS"/>
    <property type="match status" value="1"/>
</dbReference>
<dbReference type="GO" id="GO:0007168">
    <property type="term" value="P:receptor guanylyl cyclase signaling pathway"/>
    <property type="evidence" value="ECO:0007669"/>
    <property type="project" value="TreeGrafter"/>
</dbReference>
<evidence type="ECO:0000256" key="6">
    <source>
        <dbReference type="ARBA" id="ARBA00023239"/>
    </source>
</evidence>
<dbReference type="GO" id="GO:0035556">
    <property type="term" value="P:intracellular signal transduction"/>
    <property type="evidence" value="ECO:0007669"/>
    <property type="project" value="InterPro"/>
</dbReference>
<evidence type="ECO:0000256" key="5">
    <source>
        <dbReference type="ARBA" id="ARBA00023136"/>
    </source>
</evidence>
<proteinExistence type="inferred from homology"/>
<evidence type="ECO:0000259" key="10">
    <source>
        <dbReference type="PROSITE" id="PS50125"/>
    </source>
</evidence>
<organism evidence="12">
    <name type="scientific">Naegleria gruberi</name>
    <name type="common">Amoeba</name>
    <dbReference type="NCBI Taxonomy" id="5762"/>
    <lineage>
        <taxon>Eukaryota</taxon>
        <taxon>Discoba</taxon>
        <taxon>Heterolobosea</taxon>
        <taxon>Tetramitia</taxon>
        <taxon>Eutetramitia</taxon>
        <taxon>Vahlkampfiidae</taxon>
        <taxon>Naegleria</taxon>
    </lineage>
</organism>
<keyword evidence="2 8" id="KW-0812">Transmembrane</keyword>
<dbReference type="eggNOG" id="KOG1023">
    <property type="taxonomic scope" value="Eukaryota"/>
</dbReference>
<dbReference type="RefSeq" id="XP_002673218.1">
    <property type="nucleotide sequence ID" value="XM_002673172.1"/>
</dbReference>
<dbReference type="CDD" id="cd07302">
    <property type="entry name" value="CHD"/>
    <property type="match status" value="1"/>
</dbReference>
<dbReference type="InterPro" id="IPR057352">
    <property type="entry name" value="TPR_TmcB/C"/>
</dbReference>
<feature type="transmembrane region" description="Helical" evidence="8">
    <location>
        <begin position="24"/>
        <end position="46"/>
    </location>
</feature>
<dbReference type="InterPro" id="IPR001054">
    <property type="entry name" value="A/G_cyclase"/>
</dbReference>
<dbReference type="SUPFAM" id="SSF55785">
    <property type="entry name" value="PYP-like sensor domain (PAS domain)"/>
    <property type="match status" value="1"/>
</dbReference>
<dbReference type="SMART" id="SM00044">
    <property type="entry name" value="CYCc"/>
    <property type="match status" value="1"/>
</dbReference>
<dbReference type="CDD" id="cd00130">
    <property type="entry name" value="PAS"/>
    <property type="match status" value="1"/>
</dbReference>
<dbReference type="GO" id="GO:0004383">
    <property type="term" value="F:guanylate cyclase activity"/>
    <property type="evidence" value="ECO:0007669"/>
    <property type="project" value="TreeGrafter"/>
</dbReference>
<feature type="domain" description="Guanylate cyclase" evidence="10">
    <location>
        <begin position="1062"/>
        <end position="1139"/>
    </location>
</feature>
<dbReference type="AlphaFoldDB" id="D2VRZ2"/>
<dbReference type="KEGG" id="ngr:NAEGRDRAFT_71755"/>
<evidence type="ECO:0000259" key="9">
    <source>
        <dbReference type="PROSITE" id="PS50112"/>
    </source>
</evidence>
<sequence>MILSLVVAVVQIYTLSYFRRFENTIHFASTLCSVGASIGVLVSSLVNSKMEDMMGIAMFFGIVLGLSLIFSIIGVLIGEIYTRSIMRRIRSIMKSPSAVVGHMASRNSYSRQDSYSTEKESAEIYLSLENSLRQLKLFLRFCSSAQDIELVVSFIKGISTKKQFNDPKLITTSAIMIGHRWNDTNRYNFSVYLLKKASRLGGNYWETLNMHYRVKQFERDQSNLSFQGRYTLEIKNAISILEKKQEELKIAHKAFWKELTIERPNTSKLANLNSLSAKLTRHCDENFGILMKNFPHDKTVIRHYAKYVESIKLDKNLSSQLFEEATVLEDKESNHYKQPNLKRNLRSSLRIYPVDRKAFREDDDEILTNKQDFEGIENLSENKKEEALRNALSSPYQSKIRTIAYAFMFSLCIATVVVCFALTNYYQTLLSKYPLIKDSCYIQSTYGGLFRNLRMAQIVWEFYDDLKTPFPLVNTTEYDNIQLFNSTFMEKIELKREALRKLEENSNSGVFTPGMFTDFTIEDKLINIPLPNDTGIRKEFTNIFKRYASSREVNSVILEHIENSVMNGKMKFYEVVTRRTGADAFLAFCKSMQVSQKTFIDETRNLLLNIVIGIASYMVRVSNRMTQRLNEIFSYKVLPLGKAVNHPAVVTSALADQYRLENRDHVQILHSSYNQIVYGSNNTDKLIGIFDEIDEMLIGSNCNTTEHMNNCTSLIDLITFFCVKAAEATENLFNPLNAKKTIEKFYDVLYLYNLNDFVTTRINHFLDLIVKYTESPNRTLSIIVLCITIISMLVLGWYFYRCITEFDNEMTILRSFLAYVPSEWIESNEEFKNFVFYKTIPMWNFKKSNSAVKGSDAVSNILQSMIDGAFIANEKSEILLFNNAAQKMFSKNPSEVMGLPMQHLFDSSHETALKQFIDNRNKYLESQGGELYEVDCVRKNQTRFPASLNLFVTRNEDKKTIIVGFFKDITMEKKQNNLLNEEKKNSDILLRNILPEAVAIKLKSGETEIAEKFQDITCFFSDIFVCSGTQYSPMGMSSSSMRTITGHSKRTVMRAEVATTIYFCVGGLHNYPQSDHPERSLRFSIDTLSVIHKYNEENNKKVNIRIGLNTGSVIAGVLGKKKFAYDLWGDTINFASRMESTSLPGRIHISRSTYERVYDLGMEFEERMVEVKGKGLCKTYLLKDKYHVNPIDTEVIEATKFDEEMNEITEGTSLVGDGLVRHTGE</sequence>
<protein>
    <submittedName>
        <fullName evidence="11">Predicted protein</fullName>
    </submittedName>
</protein>
<evidence type="ECO:0000313" key="12">
    <source>
        <dbReference type="Proteomes" id="UP000006671"/>
    </source>
</evidence>
<dbReference type="SUPFAM" id="SSF55073">
    <property type="entry name" value="Nucleotide cyclase"/>
    <property type="match status" value="1"/>
</dbReference>
<dbReference type="PANTHER" id="PTHR11920">
    <property type="entry name" value="GUANYLYL CYCLASE"/>
    <property type="match status" value="1"/>
</dbReference>
<reference evidence="11 12" key="1">
    <citation type="journal article" date="2010" name="Cell">
        <title>The genome of Naegleria gruberi illuminates early eukaryotic versatility.</title>
        <authorList>
            <person name="Fritz-Laylin L.K."/>
            <person name="Prochnik S.E."/>
            <person name="Ginger M.L."/>
            <person name="Dacks J.B."/>
            <person name="Carpenter M.L."/>
            <person name="Field M.C."/>
            <person name="Kuo A."/>
            <person name="Paredez A."/>
            <person name="Chapman J."/>
            <person name="Pham J."/>
            <person name="Shu S."/>
            <person name="Neupane R."/>
            <person name="Cipriano M."/>
            <person name="Mancuso J."/>
            <person name="Tu H."/>
            <person name="Salamov A."/>
            <person name="Lindquist E."/>
            <person name="Shapiro H."/>
            <person name="Lucas S."/>
            <person name="Grigoriev I.V."/>
            <person name="Cande W.Z."/>
            <person name="Fulton C."/>
            <person name="Rokhsar D.S."/>
            <person name="Dawson S.C."/>
        </authorList>
    </citation>
    <scope>NUCLEOTIDE SEQUENCE [LARGE SCALE GENOMIC DNA]</scope>
    <source>
        <strain evidence="11 12">NEG-M</strain>
    </source>
</reference>
<dbReference type="InterPro" id="IPR018297">
    <property type="entry name" value="A/G_cyclase_CS"/>
</dbReference>
<comment type="subcellular location">
    <subcellularLocation>
        <location evidence="1">Membrane</location>
    </subcellularLocation>
</comment>
<feature type="transmembrane region" description="Helical" evidence="8">
    <location>
        <begin position="403"/>
        <end position="426"/>
    </location>
</feature>
<feature type="transmembrane region" description="Helical" evidence="8">
    <location>
        <begin position="780"/>
        <end position="800"/>
    </location>
</feature>